<feature type="disulfide bond" evidence="10">
    <location>
        <begin position="482"/>
        <end position="494"/>
    </location>
</feature>
<evidence type="ECO:0000256" key="9">
    <source>
        <dbReference type="ARBA" id="ARBA00023292"/>
    </source>
</evidence>
<evidence type="ECO:0000259" key="12">
    <source>
        <dbReference type="PROSITE" id="PS50027"/>
    </source>
</evidence>
<dbReference type="GO" id="GO:0009888">
    <property type="term" value="P:tissue development"/>
    <property type="evidence" value="ECO:0007669"/>
    <property type="project" value="TreeGrafter"/>
</dbReference>
<feature type="chain" id="PRO_5018563070" description="Laminin subunit alpha 3" evidence="11">
    <location>
        <begin position="32"/>
        <end position="542"/>
    </location>
</feature>
<dbReference type="PANTHER" id="PTHR10574">
    <property type="entry name" value="NETRIN/LAMININ-RELATED"/>
    <property type="match status" value="1"/>
</dbReference>
<evidence type="ECO:0000256" key="1">
    <source>
        <dbReference type="ARBA" id="ARBA00004302"/>
    </source>
</evidence>
<evidence type="ECO:0000313" key="14">
    <source>
        <dbReference type="Ensembl" id="ENSCVAP00000032634.1"/>
    </source>
</evidence>
<evidence type="ECO:0000259" key="13">
    <source>
        <dbReference type="PROSITE" id="PS51117"/>
    </source>
</evidence>
<dbReference type="GeneTree" id="ENSGT00940000155638"/>
<dbReference type="SMART" id="SM00136">
    <property type="entry name" value="LamNT"/>
    <property type="match status" value="1"/>
</dbReference>
<evidence type="ECO:0000256" key="8">
    <source>
        <dbReference type="ARBA" id="ARBA00023180"/>
    </source>
</evidence>
<feature type="domain" description="Laminin EGF-like" evidence="12">
    <location>
        <begin position="482"/>
        <end position="526"/>
    </location>
</feature>
<keyword evidence="9 10" id="KW-0424">Laminin EGF-like domain</keyword>
<evidence type="ECO:0000313" key="15">
    <source>
        <dbReference type="Proteomes" id="UP000265020"/>
    </source>
</evidence>
<dbReference type="PANTHER" id="PTHR10574:SF406">
    <property type="entry name" value="LAMININ SUBUNIT ALPHA 5"/>
    <property type="match status" value="1"/>
</dbReference>
<dbReference type="PROSITE" id="PS01248">
    <property type="entry name" value="EGF_LAM_1"/>
    <property type="match status" value="2"/>
</dbReference>
<dbReference type="FunFam" id="2.10.25.10:FF:000034">
    <property type="entry name" value="Laminin subunit alpha 3"/>
    <property type="match status" value="1"/>
</dbReference>
<dbReference type="GO" id="GO:0005604">
    <property type="term" value="C:basement membrane"/>
    <property type="evidence" value="ECO:0007669"/>
    <property type="project" value="UniProtKB-SubCell"/>
</dbReference>
<dbReference type="Pfam" id="PF00053">
    <property type="entry name" value="EGF_laminin"/>
    <property type="match status" value="4"/>
</dbReference>
<keyword evidence="3" id="KW-0272">Extracellular matrix</keyword>
<comment type="subcellular location">
    <subcellularLocation>
        <location evidence="1">Secreted</location>
        <location evidence="1">Extracellular space</location>
        <location evidence="1">Extracellular matrix</location>
        <location evidence="1">Basement membrane</location>
    </subcellularLocation>
</comment>
<dbReference type="PROSITE" id="PS51117">
    <property type="entry name" value="LAMININ_NTER"/>
    <property type="match status" value="1"/>
</dbReference>
<keyword evidence="5" id="KW-0677">Repeat</keyword>
<feature type="signal peptide" evidence="11">
    <location>
        <begin position="1"/>
        <end position="31"/>
    </location>
</feature>
<dbReference type="SMART" id="SM00180">
    <property type="entry name" value="EGF_Lam"/>
    <property type="match status" value="4"/>
</dbReference>
<dbReference type="Proteomes" id="UP000265020">
    <property type="component" value="Unassembled WGS sequence"/>
</dbReference>
<dbReference type="PRINTS" id="PR00011">
    <property type="entry name" value="EGFLAMININ"/>
</dbReference>
<dbReference type="Pfam" id="PF00055">
    <property type="entry name" value="Laminin_N"/>
    <property type="match status" value="1"/>
</dbReference>
<dbReference type="SUPFAM" id="SSF57196">
    <property type="entry name" value="EGF/Laminin"/>
    <property type="match status" value="4"/>
</dbReference>
<dbReference type="OMA" id="CSCDERT"/>
<keyword evidence="4 11" id="KW-0732">Signal</keyword>
<dbReference type="InterPro" id="IPR002049">
    <property type="entry name" value="LE_dom"/>
</dbReference>
<evidence type="ECO:0000256" key="11">
    <source>
        <dbReference type="SAM" id="SignalP"/>
    </source>
</evidence>
<reference evidence="14" key="2">
    <citation type="submission" date="2025-09" db="UniProtKB">
        <authorList>
            <consortium name="Ensembl"/>
        </authorList>
    </citation>
    <scope>IDENTIFICATION</scope>
</reference>
<dbReference type="FunFam" id="2.60.120.260:FF:000092">
    <property type="entry name" value="Laminin subunit alpha-3"/>
    <property type="match status" value="1"/>
</dbReference>
<dbReference type="GO" id="GO:0009887">
    <property type="term" value="P:animal organ morphogenesis"/>
    <property type="evidence" value="ECO:0007669"/>
    <property type="project" value="TreeGrafter"/>
</dbReference>
<dbReference type="Gene3D" id="2.60.120.260">
    <property type="entry name" value="Galactose-binding domain-like"/>
    <property type="match status" value="1"/>
</dbReference>
<dbReference type="Ensembl" id="ENSCVAT00000028630.1">
    <property type="protein sequence ID" value="ENSCVAP00000032634.1"/>
    <property type="gene ID" value="ENSCVAG00000022825.1"/>
</dbReference>
<reference evidence="14" key="1">
    <citation type="submission" date="2025-08" db="UniProtKB">
        <authorList>
            <consortium name="Ensembl"/>
        </authorList>
    </citation>
    <scope>IDENTIFICATION</scope>
</reference>
<evidence type="ECO:0000256" key="7">
    <source>
        <dbReference type="ARBA" id="ARBA00023157"/>
    </source>
</evidence>
<dbReference type="GO" id="GO:0007411">
    <property type="term" value="P:axon guidance"/>
    <property type="evidence" value="ECO:0007669"/>
    <property type="project" value="TreeGrafter"/>
</dbReference>
<dbReference type="STRING" id="28743.ENSCVAP00000032634"/>
<organism evidence="14 15">
    <name type="scientific">Cyprinodon variegatus</name>
    <name type="common">Sheepshead minnow</name>
    <dbReference type="NCBI Taxonomy" id="28743"/>
    <lineage>
        <taxon>Eukaryota</taxon>
        <taxon>Metazoa</taxon>
        <taxon>Chordata</taxon>
        <taxon>Craniata</taxon>
        <taxon>Vertebrata</taxon>
        <taxon>Euteleostomi</taxon>
        <taxon>Actinopterygii</taxon>
        <taxon>Neopterygii</taxon>
        <taxon>Teleostei</taxon>
        <taxon>Neoteleostei</taxon>
        <taxon>Acanthomorphata</taxon>
        <taxon>Ovalentaria</taxon>
        <taxon>Atherinomorphae</taxon>
        <taxon>Cyprinodontiformes</taxon>
        <taxon>Cyprinodontidae</taxon>
        <taxon>Cyprinodon</taxon>
    </lineage>
</organism>
<evidence type="ECO:0000256" key="5">
    <source>
        <dbReference type="ARBA" id="ARBA00022737"/>
    </source>
</evidence>
<evidence type="ECO:0000256" key="10">
    <source>
        <dbReference type="PROSITE-ProRule" id="PRU00460"/>
    </source>
</evidence>
<dbReference type="Gene3D" id="2.10.25.10">
    <property type="entry name" value="Laminin"/>
    <property type="match status" value="3"/>
</dbReference>
<evidence type="ECO:0000256" key="4">
    <source>
        <dbReference type="ARBA" id="ARBA00022729"/>
    </source>
</evidence>
<dbReference type="GO" id="GO:0005576">
    <property type="term" value="C:extracellular region"/>
    <property type="evidence" value="ECO:0007669"/>
    <property type="project" value="UniProtKB-ARBA"/>
</dbReference>
<proteinExistence type="predicted"/>
<dbReference type="InterPro" id="IPR050440">
    <property type="entry name" value="Laminin/Netrin_ECM"/>
</dbReference>
<keyword evidence="15" id="KW-1185">Reference proteome</keyword>
<dbReference type="GO" id="GO:0005201">
    <property type="term" value="F:extracellular matrix structural constituent"/>
    <property type="evidence" value="ECO:0007669"/>
    <property type="project" value="TreeGrafter"/>
</dbReference>
<dbReference type="FunFam" id="2.10.25.10:FF:000069">
    <property type="entry name" value="Laminin subunit alpha 1"/>
    <property type="match status" value="1"/>
</dbReference>
<accession>A0A3Q2EKR6</accession>
<protein>
    <recommendedName>
        <fullName evidence="16">Laminin subunit alpha 3</fullName>
    </recommendedName>
</protein>
<evidence type="ECO:0000256" key="3">
    <source>
        <dbReference type="ARBA" id="ARBA00022530"/>
    </source>
</evidence>
<evidence type="ECO:0000256" key="2">
    <source>
        <dbReference type="ARBA" id="ARBA00022525"/>
    </source>
</evidence>
<keyword evidence="7 10" id="KW-1015">Disulfide bond</keyword>
<feature type="domain" description="Laminin N-terminal" evidence="13">
    <location>
        <begin position="39"/>
        <end position="292"/>
    </location>
</feature>
<dbReference type="AlphaFoldDB" id="A0A3Q2EKR6"/>
<evidence type="ECO:0008006" key="16">
    <source>
        <dbReference type="Google" id="ProtNLM"/>
    </source>
</evidence>
<evidence type="ECO:0000256" key="6">
    <source>
        <dbReference type="ARBA" id="ARBA00022869"/>
    </source>
</evidence>
<dbReference type="PROSITE" id="PS50027">
    <property type="entry name" value="EGF_LAM_2"/>
    <property type="match status" value="1"/>
</dbReference>
<feature type="disulfide bond" evidence="10">
    <location>
        <begin position="502"/>
        <end position="511"/>
    </location>
</feature>
<dbReference type="CDD" id="cd00055">
    <property type="entry name" value="EGF_Lam"/>
    <property type="match status" value="4"/>
</dbReference>
<keyword evidence="8" id="KW-0325">Glycoprotein</keyword>
<comment type="caution">
    <text evidence="10">Lacks conserved residue(s) required for the propagation of feature annotation.</text>
</comment>
<dbReference type="InterPro" id="IPR008211">
    <property type="entry name" value="Laminin_N"/>
</dbReference>
<keyword evidence="2" id="KW-0964">Secreted</keyword>
<name>A0A3Q2EKR6_CYPVA</name>
<keyword evidence="6" id="KW-0084">Basement membrane</keyword>
<sequence>MEKTPRRRIGAPLTVLLWTFGASFLLRDSEGQRTFNDLTGFSLNPPYFNLAERSSISATATCGQEETGAPRSDFYCKLVGGPTLGPPTQNIHGQHCDYCTSAEPSKAHPVNNAIDGTERWWQSPPLSRGTIYNQVNVTLDLGQVFHVAYVLIKFANSPRPDLWVLERSVDNGRTFTPWQYFAHSKRECIEIFGKQPNGRVLSDDDQICTTEYSRIIPLENGEIVVSLINGRPGSKNFTYSPVLRDFTKATNIRLHFLRTNTLLGHLISKAQKDPTVTRRYFYSIKDISIGGRCVCNGHAQVCDAGRNPENPNRSCECQHNTCGESCDHCCPGFNQKPWRAATVDSPNECQPCQCFSHASDCYYDPEVEKRGASLDTFGRYSGGGVCIGCQHNTAGINCERCIEGFYRPHGVPPESPIGCIPCSCDERITDGCEMGSGRCICKPQFAGENCDRCSDGHFYYPECFTYPVYLTTESPAGPIVACMCDYRGTIHVVCNVYGRCLCRRGVKGERCDQCEPGYHSFPNCQGRRTITSRKILIMIIFI</sequence>